<dbReference type="PROSITE" id="PS50095">
    <property type="entry name" value="PLAT"/>
    <property type="match status" value="3"/>
</dbReference>
<evidence type="ECO:0000256" key="1">
    <source>
        <dbReference type="PROSITE-ProRule" id="PRU00152"/>
    </source>
</evidence>
<dbReference type="PANTHER" id="PTHR45901:SF3">
    <property type="entry name" value="LIPOXYGENASE HOMOLOGY DOMAIN-CONTAINING PROTEIN 1"/>
    <property type="match status" value="1"/>
</dbReference>
<feature type="domain" description="PLAT" evidence="3">
    <location>
        <begin position="89"/>
        <end position="208"/>
    </location>
</feature>
<feature type="compositionally biased region" description="Basic residues" evidence="2">
    <location>
        <begin position="465"/>
        <end position="475"/>
    </location>
</feature>
<dbReference type="EMBL" id="BMAT01000046">
    <property type="protein sequence ID" value="GFR58469.1"/>
    <property type="molecule type" value="Genomic_DNA"/>
</dbReference>
<dbReference type="Proteomes" id="UP000762676">
    <property type="component" value="Unassembled WGS sequence"/>
</dbReference>
<dbReference type="Gene3D" id="2.40.180.10">
    <property type="entry name" value="Catalase core domain"/>
    <property type="match status" value="3"/>
</dbReference>
<feature type="domain" description="PLAT" evidence="3">
    <location>
        <begin position="361"/>
        <end position="477"/>
    </location>
</feature>
<comment type="caution">
    <text evidence="1">Lacks conserved residue(s) required for the propagation of feature annotation.</text>
</comment>
<feature type="domain" description="PLAT" evidence="3">
    <location>
        <begin position="217"/>
        <end position="336"/>
    </location>
</feature>
<dbReference type="InterPro" id="IPR052970">
    <property type="entry name" value="Inner_ear_hair_cell_LOXHD"/>
</dbReference>
<accession>A0AAV4ECG5</accession>
<dbReference type="PANTHER" id="PTHR45901">
    <property type="entry name" value="PROTEIN CBG12474"/>
    <property type="match status" value="1"/>
</dbReference>
<dbReference type="InterPro" id="IPR001024">
    <property type="entry name" value="PLAT/LH2_dom"/>
</dbReference>
<feature type="region of interest" description="Disordered" evidence="2">
    <location>
        <begin position="465"/>
        <end position="502"/>
    </location>
</feature>
<dbReference type="SUPFAM" id="SSF49723">
    <property type="entry name" value="Lipase/lipooxygenase domain (PLAT/LH2 domain)"/>
    <property type="match status" value="3"/>
</dbReference>
<feature type="compositionally biased region" description="Acidic residues" evidence="2">
    <location>
        <begin position="487"/>
        <end position="502"/>
    </location>
</feature>
<protein>
    <submittedName>
        <fullName evidence="4">Lipoxygenase-like protein domain-containing protein 1</fullName>
    </submittedName>
</protein>
<comment type="caution">
    <text evidence="4">The sequence shown here is derived from an EMBL/GenBank/DDBJ whole genome shotgun (WGS) entry which is preliminary data.</text>
</comment>
<feature type="compositionally biased region" description="Basic and acidic residues" evidence="2">
    <location>
        <begin position="476"/>
        <end position="486"/>
    </location>
</feature>
<dbReference type="Pfam" id="PF01477">
    <property type="entry name" value="PLAT"/>
    <property type="match status" value="3"/>
</dbReference>
<evidence type="ECO:0000313" key="4">
    <source>
        <dbReference type="EMBL" id="GFR58469.1"/>
    </source>
</evidence>
<reference evidence="4 5" key="1">
    <citation type="journal article" date="2021" name="Elife">
        <title>Chloroplast acquisition without the gene transfer in kleptoplastic sea slugs, Plakobranchus ocellatus.</title>
        <authorList>
            <person name="Maeda T."/>
            <person name="Takahashi S."/>
            <person name="Yoshida T."/>
            <person name="Shimamura S."/>
            <person name="Takaki Y."/>
            <person name="Nagai Y."/>
            <person name="Toyoda A."/>
            <person name="Suzuki Y."/>
            <person name="Arimoto A."/>
            <person name="Ishii H."/>
            <person name="Satoh N."/>
            <person name="Nishiyama T."/>
            <person name="Hasebe M."/>
            <person name="Maruyama T."/>
            <person name="Minagawa J."/>
            <person name="Obokata J."/>
            <person name="Shigenobu S."/>
        </authorList>
    </citation>
    <scope>NUCLEOTIDE SEQUENCE [LARGE SCALE GENOMIC DNA]</scope>
</reference>
<sequence length="560" mass="64630">MFAPRQTFAFGTRGSRSADDDTWSNVSSSAPAQNYCYLCSTLEEHQQHLMRMRIPKKTGVNAKSRPKYIAPPPRVKRKVEKEPEEFCDNRYKIVVWTGNKANATTDANVYVTITGDMNYLDKTRLRHGSGNTKLCFCRGSREIFYVKAPTLGNLQYLTIEHDGLEKRHSWFCEKVEVTCMKSLQHWIFICDSWLSMHHGDYMTRRDLKASYVERKHQEFEVTVYTGNKRLAGTDANVYVTFQGTERSSPKIRLVSDHSNQDLFQKGSVDKFRVRFSDIGEILTMRIEHDGKGLASGWYLDKVVLQDIDDPKVIYYFLLHGWLAKDVGNGHLWREIRAKKKLAKEITTAFGKRILVLTGKPVSYQVTVRTGDVRYAGTDANVYIIIQGTKGKTKKLFMDDARDNFERGMTEVFELNASNVGLVTRINIGHDNSGPGAGWYCEDVTVRKYLTKEEVVQFLNKLKKQRKPKDRHKKRLSDRVRDRSLEDVKEESEGELEEALDDEVPEGSYKDVFGRDGKIVKVPVYEEFYFECKNWLAMDEADGLLERELLVKKKSMTFRDL</sequence>
<organism evidence="4 5">
    <name type="scientific">Elysia marginata</name>
    <dbReference type="NCBI Taxonomy" id="1093978"/>
    <lineage>
        <taxon>Eukaryota</taxon>
        <taxon>Metazoa</taxon>
        <taxon>Spiralia</taxon>
        <taxon>Lophotrochozoa</taxon>
        <taxon>Mollusca</taxon>
        <taxon>Gastropoda</taxon>
        <taxon>Heterobranchia</taxon>
        <taxon>Euthyneura</taxon>
        <taxon>Panpulmonata</taxon>
        <taxon>Sacoglossa</taxon>
        <taxon>Placobranchoidea</taxon>
        <taxon>Plakobranchidae</taxon>
        <taxon>Elysia</taxon>
    </lineage>
</organism>
<keyword evidence="5" id="KW-1185">Reference proteome</keyword>
<dbReference type="SMART" id="SM00308">
    <property type="entry name" value="LH2"/>
    <property type="match status" value="2"/>
</dbReference>
<name>A0AAV4ECG5_9GAST</name>
<evidence type="ECO:0000313" key="5">
    <source>
        <dbReference type="Proteomes" id="UP000762676"/>
    </source>
</evidence>
<feature type="region of interest" description="Disordered" evidence="2">
    <location>
        <begin position="1"/>
        <end position="25"/>
    </location>
</feature>
<gene>
    <name evidence="4" type="ORF">ElyMa_000030700</name>
</gene>
<evidence type="ECO:0000256" key="2">
    <source>
        <dbReference type="SAM" id="MobiDB-lite"/>
    </source>
</evidence>
<dbReference type="AlphaFoldDB" id="A0AAV4ECG5"/>
<evidence type="ECO:0000259" key="3">
    <source>
        <dbReference type="PROSITE" id="PS50095"/>
    </source>
</evidence>
<dbReference type="InterPro" id="IPR036392">
    <property type="entry name" value="PLAT/LH2_dom_sf"/>
</dbReference>
<proteinExistence type="predicted"/>